<dbReference type="SMART" id="SM00387">
    <property type="entry name" value="HATPase_c"/>
    <property type="match status" value="1"/>
</dbReference>
<evidence type="ECO:0000256" key="4">
    <source>
        <dbReference type="ARBA" id="ARBA00022553"/>
    </source>
</evidence>
<keyword evidence="8" id="KW-0472">Membrane</keyword>
<evidence type="ECO:0000256" key="2">
    <source>
        <dbReference type="ARBA" id="ARBA00004370"/>
    </source>
</evidence>
<keyword evidence="6" id="KW-0418">Kinase</keyword>
<feature type="coiled-coil region" evidence="7">
    <location>
        <begin position="212"/>
        <end position="257"/>
    </location>
</feature>
<evidence type="ECO:0000313" key="11">
    <source>
        <dbReference type="EMBL" id="REL32664.1"/>
    </source>
</evidence>
<dbReference type="SUPFAM" id="SSF158472">
    <property type="entry name" value="HAMP domain-like"/>
    <property type="match status" value="1"/>
</dbReference>
<comment type="subcellular location">
    <subcellularLocation>
        <location evidence="2">Membrane</location>
    </subcellularLocation>
</comment>
<feature type="domain" description="Histidine kinase" evidence="9">
    <location>
        <begin position="287"/>
        <end position="518"/>
    </location>
</feature>
<dbReference type="Gene3D" id="6.10.340.10">
    <property type="match status" value="1"/>
</dbReference>
<dbReference type="PROSITE" id="PS50109">
    <property type="entry name" value="HIS_KIN"/>
    <property type="match status" value="1"/>
</dbReference>
<feature type="transmembrane region" description="Helical" evidence="8">
    <location>
        <begin position="148"/>
        <end position="170"/>
    </location>
</feature>
<dbReference type="EMBL" id="QUOT01000001">
    <property type="protein sequence ID" value="REL32664.1"/>
    <property type="molecule type" value="Genomic_DNA"/>
</dbReference>
<protein>
    <recommendedName>
        <fullName evidence="3">histidine kinase</fullName>
        <ecNumber evidence="3">2.7.13.3</ecNumber>
    </recommendedName>
</protein>
<dbReference type="InterPro" id="IPR003660">
    <property type="entry name" value="HAMP_dom"/>
</dbReference>
<evidence type="ECO:0000313" key="12">
    <source>
        <dbReference type="Proteomes" id="UP000256899"/>
    </source>
</evidence>
<feature type="domain" description="HAMP" evidence="10">
    <location>
        <begin position="171"/>
        <end position="224"/>
    </location>
</feature>
<dbReference type="PANTHER" id="PTHR43065">
    <property type="entry name" value="SENSOR HISTIDINE KINASE"/>
    <property type="match status" value="1"/>
</dbReference>
<dbReference type="InterPro" id="IPR036890">
    <property type="entry name" value="HATPase_C_sf"/>
</dbReference>
<proteinExistence type="predicted"/>
<dbReference type="CDD" id="cd00082">
    <property type="entry name" value="HisKA"/>
    <property type="match status" value="1"/>
</dbReference>
<keyword evidence="5" id="KW-0808">Transferase</keyword>
<keyword evidence="8" id="KW-1133">Transmembrane helix</keyword>
<dbReference type="SUPFAM" id="SSF55874">
    <property type="entry name" value="ATPase domain of HSP90 chaperone/DNA topoisomerase II/histidine kinase"/>
    <property type="match status" value="1"/>
</dbReference>
<comment type="catalytic activity">
    <reaction evidence="1">
        <text>ATP + protein L-histidine = ADP + protein N-phospho-L-histidine.</text>
        <dbReference type="EC" id="2.7.13.3"/>
    </reaction>
</comment>
<dbReference type="Gene3D" id="1.10.287.130">
    <property type="match status" value="1"/>
</dbReference>
<dbReference type="PANTHER" id="PTHR43065:SF47">
    <property type="match status" value="1"/>
</dbReference>
<evidence type="ECO:0000256" key="7">
    <source>
        <dbReference type="SAM" id="Coils"/>
    </source>
</evidence>
<dbReference type="CDD" id="cd06225">
    <property type="entry name" value="HAMP"/>
    <property type="match status" value="1"/>
</dbReference>
<dbReference type="GO" id="GO:0000155">
    <property type="term" value="F:phosphorelay sensor kinase activity"/>
    <property type="evidence" value="ECO:0007669"/>
    <property type="project" value="InterPro"/>
</dbReference>
<dbReference type="InterPro" id="IPR005467">
    <property type="entry name" value="His_kinase_dom"/>
</dbReference>
<evidence type="ECO:0000256" key="8">
    <source>
        <dbReference type="SAM" id="Phobius"/>
    </source>
</evidence>
<dbReference type="AlphaFoldDB" id="A0A3E0U7F9"/>
<dbReference type="InterPro" id="IPR003594">
    <property type="entry name" value="HATPase_dom"/>
</dbReference>
<dbReference type="Proteomes" id="UP000256899">
    <property type="component" value="Unassembled WGS sequence"/>
</dbReference>
<dbReference type="EC" id="2.7.13.3" evidence="3"/>
<name>A0A3E0U7F9_9GAMM</name>
<sequence length="525" mass="58864">MLAFVTGSFFLAHLVVSYFVFDHLGAELKQDIKERAAIISGRSISFIETDNYSEYQEVLKRLSNLPRFNYVHIYRFENQELSFFASYNKQGFPAIPEKTASIEKYQAPIITDSIIEYINPIKVDNKLIGYAYLQLDTNSYHELQTTTWFTLSIGYILVLIIGALITNSMYSSVITPINRLLTAIRNVSQKKDFSVRVNGMENQEFELLANDLNVMLNRIERHIEKQANAEQQILKLNHELEDKVSQRTDALKDSNQELLSTLEKLHQFQGQLVESEKMASLGDMVAGVAHEVNTPIGLGVTASSLLSDRLNEVHTAFNDKTLKSSQLRRFLTESEENLAIVTRNLHRAADLISSFKQVAVNQSNEADSAFIVKQLIDEVILSLGPQLKQKSVNFQIECSENLAVISKHGPINQILINLIVNSIIHGFADNDGGTVTINVMYLSGQLHINYQDDGNGVEPSIKTKIFDPFITTRRGEGGSGLGLHLVYNLVTQALGGHIQFDIEPTQGVQFEIAFPAQLSEVPKIN</sequence>
<dbReference type="SMART" id="SM00304">
    <property type="entry name" value="HAMP"/>
    <property type="match status" value="1"/>
</dbReference>
<dbReference type="GO" id="GO:0016020">
    <property type="term" value="C:membrane"/>
    <property type="evidence" value="ECO:0007669"/>
    <property type="project" value="UniProtKB-SubCell"/>
</dbReference>
<evidence type="ECO:0000259" key="10">
    <source>
        <dbReference type="PROSITE" id="PS50885"/>
    </source>
</evidence>
<organism evidence="11 12">
    <name type="scientific">Thalassotalea euphylliae</name>
    <dbReference type="NCBI Taxonomy" id="1655234"/>
    <lineage>
        <taxon>Bacteria</taxon>
        <taxon>Pseudomonadati</taxon>
        <taxon>Pseudomonadota</taxon>
        <taxon>Gammaproteobacteria</taxon>
        <taxon>Alteromonadales</taxon>
        <taxon>Colwelliaceae</taxon>
        <taxon>Thalassotalea</taxon>
    </lineage>
</organism>
<keyword evidence="7" id="KW-0175">Coiled coil</keyword>
<dbReference type="PROSITE" id="PS50885">
    <property type="entry name" value="HAMP"/>
    <property type="match status" value="1"/>
</dbReference>
<dbReference type="SUPFAM" id="SSF47384">
    <property type="entry name" value="Homodimeric domain of signal transducing histidine kinase"/>
    <property type="match status" value="1"/>
</dbReference>
<accession>A0A3E0U7F9</accession>
<dbReference type="InterPro" id="IPR036097">
    <property type="entry name" value="HisK_dim/P_sf"/>
</dbReference>
<reference evidence="12" key="1">
    <citation type="submission" date="2018-08" db="EMBL/GenBank/DDBJ databases">
        <title>Thalassotalea euphylliae genome.</title>
        <authorList>
            <person name="Summers S."/>
            <person name="Rice S.A."/>
            <person name="Freckelton M.L."/>
            <person name="Nedved B.T."/>
            <person name="Hadfield M.G."/>
        </authorList>
    </citation>
    <scope>NUCLEOTIDE SEQUENCE [LARGE SCALE GENOMIC DNA]</scope>
    <source>
        <strain evidence="12">H3</strain>
    </source>
</reference>
<keyword evidence="12" id="KW-1185">Reference proteome</keyword>
<dbReference type="Pfam" id="PF00672">
    <property type="entry name" value="HAMP"/>
    <property type="match status" value="1"/>
</dbReference>
<evidence type="ECO:0000259" key="9">
    <source>
        <dbReference type="PROSITE" id="PS50109"/>
    </source>
</evidence>
<dbReference type="Pfam" id="PF02518">
    <property type="entry name" value="HATPase_c"/>
    <property type="match status" value="1"/>
</dbReference>
<gene>
    <name evidence="11" type="ORF">DXX94_08675</name>
</gene>
<evidence type="ECO:0000256" key="1">
    <source>
        <dbReference type="ARBA" id="ARBA00000085"/>
    </source>
</evidence>
<keyword evidence="4" id="KW-0597">Phosphoprotein</keyword>
<dbReference type="PRINTS" id="PR00344">
    <property type="entry name" value="BCTRLSENSOR"/>
</dbReference>
<comment type="caution">
    <text evidence="11">The sequence shown here is derived from an EMBL/GenBank/DDBJ whole genome shotgun (WGS) entry which is preliminary data.</text>
</comment>
<evidence type="ECO:0000256" key="3">
    <source>
        <dbReference type="ARBA" id="ARBA00012438"/>
    </source>
</evidence>
<keyword evidence="8" id="KW-0812">Transmembrane</keyword>
<dbReference type="InterPro" id="IPR003661">
    <property type="entry name" value="HisK_dim/P_dom"/>
</dbReference>
<dbReference type="Gene3D" id="3.30.565.10">
    <property type="entry name" value="Histidine kinase-like ATPase, C-terminal domain"/>
    <property type="match status" value="1"/>
</dbReference>
<evidence type="ECO:0000256" key="5">
    <source>
        <dbReference type="ARBA" id="ARBA00022679"/>
    </source>
</evidence>
<evidence type="ECO:0000256" key="6">
    <source>
        <dbReference type="ARBA" id="ARBA00022777"/>
    </source>
</evidence>
<dbReference type="InterPro" id="IPR004358">
    <property type="entry name" value="Sig_transdc_His_kin-like_C"/>
</dbReference>